<dbReference type="EMBL" id="BARS01021690">
    <property type="protein sequence ID" value="GAG06507.1"/>
    <property type="molecule type" value="Genomic_DNA"/>
</dbReference>
<evidence type="ECO:0000313" key="1">
    <source>
        <dbReference type="EMBL" id="GAG06507.1"/>
    </source>
</evidence>
<feature type="non-terminal residue" evidence="1">
    <location>
        <position position="1"/>
    </location>
</feature>
<name>X0V579_9ZZZZ</name>
<evidence type="ECO:0008006" key="2">
    <source>
        <dbReference type="Google" id="ProtNLM"/>
    </source>
</evidence>
<proteinExistence type="predicted"/>
<comment type="caution">
    <text evidence="1">The sequence shown here is derived from an EMBL/GenBank/DDBJ whole genome shotgun (WGS) entry which is preliminary data.</text>
</comment>
<gene>
    <name evidence="1" type="ORF">S01H1_34796</name>
</gene>
<sequence length="53" mass="5807">NCQGQIVSSPMNAYVSKGNHTVDLGGSSLTNGTYYLRISTSIYKNTRKLLILK</sequence>
<organism evidence="1">
    <name type="scientific">marine sediment metagenome</name>
    <dbReference type="NCBI Taxonomy" id="412755"/>
    <lineage>
        <taxon>unclassified sequences</taxon>
        <taxon>metagenomes</taxon>
        <taxon>ecological metagenomes</taxon>
    </lineage>
</organism>
<protein>
    <recommendedName>
        <fullName evidence="2">Secretion system C-terminal sorting domain-containing protein</fullName>
    </recommendedName>
</protein>
<accession>X0V579</accession>
<reference evidence="1" key="1">
    <citation type="journal article" date="2014" name="Front. Microbiol.">
        <title>High frequency of phylogenetically diverse reductive dehalogenase-homologous genes in deep subseafloor sedimentary metagenomes.</title>
        <authorList>
            <person name="Kawai M."/>
            <person name="Futagami T."/>
            <person name="Toyoda A."/>
            <person name="Takaki Y."/>
            <person name="Nishi S."/>
            <person name="Hori S."/>
            <person name="Arai W."/>
            <person name="Tsubouchi T."/>
            <person name="Morono Y."/>
            <person name="Uchiyama I."/>
            <person name="Ito T."/>
            <person name="Fujiyama A."/>
            <person name="Inagaki F."/>
            <person name="Takami H."/>
        </authorList>
    </citation>
    <scope>NUCLEOTIDE SEQUENCE</scope>
    <source>
        <strain evidence="1">Expedition CK06-06</strain>
    </source>
</reference>
<dbReference type="AlphaFoldDB" id="X0V579"/>